<dbReference type="Pfam" id="PF07508">
    <property type="entry name" value="Recombinase"/>
    <property type="match status" value="1"/>
</dbReference>
<dbReference type="InterPro" id="IPR011109">
    <property type="entry name" value="DNA_bind_recombinase_dom"/>
</dbReference>
<dbReference type="InterPro" id="IPR025827">
    <property type="entry name" value="Zn_ribbon_recom_dom"/>
</dbReference>
<feature type="active site" description="O-(5'-phospho-DNA)-serine intermediate" evidence="4">
    <location>
        <position position="14"/>
    </location>
</feature>
<dbReference type="Pfam" id="PF13408">
    <property type="entry name" value="Zn_ribbon_recom"/>
    <property type="match status" value="1"/>
</dbReference>
<evidence type="ECO:0000313" key="8">
    <source>
        <dbReference type="Proteomes" id="UP001169719"/>
    </source>
</evidence>
<evidence type="ECO:0000259" key="6">
    <source>
        <dbReference type="PROSITE" id="PS51736"/>
    </source>
</evidence>
<keyword evidence="8" id="KW-1185">Reference proteome</keyword>
<dbReference type="Pfam" id="PF00239">
    <property type="entry name" value="Resolvase"/>
    <property type="match status" value="1"/>
</dbReference>
<keyword evidence="1" id="KW-0229">DNA integration</keyword>
<sequence length="619" mass="70575">MIINPKIYNYARVSTTKQLKGVGLETQQQRSVLEELAHKFDLPIHDENFVDEGLSAYHGRHKDGTLGRVLSLIESGKISSGSILVVFSLDRLSRETVNIAMEQLLSIINRGVRVYTHIDEKMFDAASSNLTADLIVSLITMERANEESATKSKRIIAAQKQALKGWKNDGKPRGALGRVPLWIDQPTNSFNEHAEGIKAAVELFLEGRSTIKVKQHLDENYPFKRTRKTSIKKAQTWDYGVIDQLWRKTSLIGEKRLTIEGQEHVLSNYYPPLISLEKFNKLTRLKQPKLGRSTSTGSIHLLKGLARCGICGSAMVFVDKAQHSKNYVCSLAVKGEPLHNREVFSAELLELLTLEVCRDQYLISSSNAQLETEEKAKAEYELAEEKKQLEELKSRFKQKSRASLLDLIENTEDKIEALEQQLASFATFDIAESIHLLNKDIFTEDVRSNFQHSARAEIIDNLKSVLADVTLNRKVEVSEFTKTGMVNCVSITWRFKNDQTRTISVKPFRYIGTGSSKKLFVPVRYEYTVPVIDEENRRGEKFVPEMIQKLHERKLLNKFYPSKGRYQWDDIELLLGEFKTGLHNFLPNFVPERDAFWGDMVDKATAKGTRYTVLSRNVI</sequence>
<gene>
    <name evidence="7" type="ORF">QWJ08_20695</name>
</gene>
<dbReference type="SMART" id="SM00857">
    <property type="entry name" value="Resolvase"/>
    <property type="match status" value="1"/>
</dbReference>
<dbReference type="PROSITE" id="PS51736">
    <property type="entry name" value="RECOMBINASES_3"/>
    <property type="match status" value="1"/>
</dbReference>
<accession>A0ABT7Y6V1</accession>
<dbReference type="Gene3D" id="3.90.1750.20">
    <property type="entry name" value="Putative Large Serine Recombinase, Chain B, Domain 2"/>
    <property type="match status" value="1"/>
</dbReference>
<dbReference type="InterPro" id="IPR006119">
    <property type="entry name" value="Resolv_N"/>
</dbReference>
<evidence type="ECO:0000256" key="3">
    <source>
        <dbReference type="ARBA" id="ARBA00023172"/>
    </source>
</evidence>
<evidence type="ECO:0000256" key="2">
    <source>
        <dbReference type="ARBA" id="ARBA00023125"/>
    </source>
</evidence>
<comment type="caution">
    <text evidence="7">The sequence shown here is derived from an EMBL/GenBank/DDBJ whole genome shotgun (WGS) entry which is preliminary data.</text>
</comment>
<evidence type="ECO:0000256" key="5">
    <source>
        <dbReference type="SAM" id="Coils"/>
    </source>
</evidence>
<dbReference type="Gene3D" id="3.40.50.1390">
    <property type="entry name" value="Resolvase, N-terminal catalytic domain"/>
    <property type="match status" value="1"/>
</dbReference>
<dbReference type="InterPro" id="IPR006118">
    <property type="entry name" value="Recombinase_CS"/>
</dbReference>
<dbReference type="PROSITE" id="PS00397">
    <property type="entry name" value="RECOMBINASES_1"/>
    <property type="match status" value="1"/>
</dbReference>
<name>A0ABT7Y6V1_9VIBR</name>
<dbReference type="Proteomes" id="UP001169719">
    <property type="component" value="Unassembled WGS sequence"/>
</dbReference>
<dbReference type="InterPro" id="IPR038109">
    <property type="entry name" value="DNA_bind_recomb_sf"/>
</dbReference>
<dbReference type="InterPro" id="IPR050639">
    <property type="entry name" value="SSR_resolvase"/>
</dbReference>
<dbReference type="EMBL" id="JAUEOZ010000002">
    <property type="protein sequence ID" value="MDN2483773.1"/>
    <property type="molecule type" value="Genomic_DNA"/>
</dbReference>
<keyword evidence="2" id="KW-0238">DNA-binding</keyword>
<keyword evidence="3" id="KW-0233">DNA recombination</keyword>
<reference evidence="7" key="1">
    <citation type="submission" date="2024-05" db="EMBL/GenBank/DDBJ databases">
        <title>Genome Sequences of Four Agar- Degrading Marine Bacteria.</title>
        <authorList>
            <person name="Phillips E.K."/>
            <person name="Shaffer J.C."/>
            <person name="Henson M.W."/>
            <person name="Temperton B."/>
            <person name="Thrash C.J."/>
            <person name="Martin M.O."/>
        </authorList>
    </citation>
    <scope>NUCLEOTIDE SEQUENCE</scope>
    <source>
        <strain evidence="7">EKP203</strain>
    </source>
</reference>
<organism evidence="7 8">
    <name type="scientific">Vibrio agarivorans</name>
    <dbReference type="NCBI Taxonomy" id="153622"/>
    <lineage>
        <taxon>Bacteria</taxon>
        <taxon>Pseudomonadati</taxon>
        <taxon>Pseudomonadota</taxon>
        <taxon>Gammaproteobacteria</taxon>
        <taxon>Vibrionales</taxon>
        <taxon>Vibrionaceae</taxon>
        <taxon>Vibrio</taxon>
    </lineage>
</organism>
<keyword evidence="5" id="KW-0175">Coiled coil</keyword>
<dbReference type="PANTHER" id="PTHR30461">
    <property type="entry name" value="DNA-INVERTASE FROM LAMBDOID PROPHAGE"/>
    <property type="match status" value="1"/>
</dbReference>
<dbReference type="SUPFAM" id="SSF53041">
    <property type="entry name" value="Resolvase-like"/>
    <property type="match status" value="1"/>
</dbReference>
<dbReference type="InterPro" id="IPR036162">
    <property type="entry name" value="Resolvase-like_N_sf"/>
</dbReference>
<evidence type="ECO:0000313" key="7">
    <source>
        <dbReference type="EMBL" id="MDN2483773.1"/>
    </source>
</evidence>
<dbReference type="PANTHER" id="PTHR30461:SF2">
    <property type="entry name" value="SERINE RECOMBINASE PINE-RELATED"/>
    <property type="match status" value="1"/>
</dbReference>
<proteinExistence type="predicted"/>
<feature type="coiled-coil region" evidence="5">
    <location>
        <begin position="368"/>
        <end position="428"/>
    </location>
</feature>
<evidence type="ECO:0000256" key="4">
    <source>
        <dbReference type="PROSITE-ProRule" id="PRU10137"/>
    </source>
</evidence>
<dbReference type="RefSeq" id="WP_289963853.1">
    <property type="nucleotide sequence ID" value="NZ_JAUEOZ010000002.1"/>
</dbReference>
<protein>
    <submittedName>
        <fullName evidence="7">Recombinase family protein</fullName>
    </submittedName>
</protein>
<dbReference type="CDD" id="cd00338">
    <property type="entry name" value="Ser_Recombinase"/>
    <property type="match status" value="1"/>
</dbReference>
<evidence type="ECO:0000256" key="1">
    <source>
        <dbReference type="ARBA" id="ARBA00022908"/>
    </source>
</evidence>
<feature type="domain" description="Resolvase/invertase-type recombinase catalytic" evidence="6">
    <location>
        <begin position="6"/>
        <end position="161"/>
    </location>
</feature>